<evidence type="ECO:0000313" key="3">
    <source>
        <dbReference type="Proteomes" id="UP000651452"/>
    </source>
</evidence>
<gene>
    <name evidence="2" type="ORF">EKO04_004932</name>
</gene>
<dbReference type="PANTHER" id="PTHR43130">
    <property type="entry name" value="ARAC-FAMILY TRANSCRIPTIONAL REGULATOR"/>
    <property type="match status" value="1"/>
</dbReference>
<dbReference type="AlphaFoldDB" id="A0A8H7MKC7"/>
<dbReference type="Proteomes" id="UP000651452">
    <property type="component" value="Unassembled WGS sequence"/>
</dbReference>
<evidence type="ECO:0000259" key="1">
    <source>
        <dbReference type="Pfam" id="PF01965"/>
    </source>
</evidence>
<dbReference type="Pfam" id="PF01965">
    <property type="entry name" value="DJ-1_PfpI"/>
    <property type="match status" value="1"/>
</dbReference>
<accession>A0A8H7MKC7</accession>
<organism evidence="2 3">
    <name type="scientific">Ascochyta lentis</name>
    <dbReference type="NCBI Taxonomy" id="205686"/>
    <lineage>
        <taxon>Eukaryota</taxon>
        <taxon>Fungi</taxon>
        <taxon>Dikarya</taxon>
        <taxon>Ascomycota</taxon>
        <taxon>Pezizomycotina</taxon>
        <taxon>Dothideomycetes</taxon>
        <taxon>Pleosporomycetidae</taxon>
        <taxon>Pleosporales</taxon>
        <taxon>Pleosporineae</taxon>
        <taxon>Didymellaceae</taxon>
        <taxon>Ascochyta</taxon>
    </lineage>
</organism>
<protein>
    <recommendedName>
        <fullName evidence="1">DJ-1/PfpI domain-containing protein</fullName>
    </recommendedName>
</protein>
<evidence type="ECO:0000313" key="2">
    <source>
        <dbReference type="EMBL" id="KAF9696967.1"/>
    </source>
</evidence>
<reference evidence="2" key="2">
    <citation type="submission" date="2020-09" db="EMBL/GenBank/DDBJ databases">
        <title>Reference genome assembly for Australian Ascochyta lentis isolate Al4.</title>
        <authorList>
            <person name="Lee R.C."/>
            <person name="Farfan-Caceres L.M."/>
            <person name="Debler J.W."/>
            <person name="Williams A.H."/>
            <person name="Henares B.M."/>
        </authorList>
    </citation>
    <scope>NUCLEOTIDE SEQUENCE</scope>
    <source>
        <strain evidence="2">Al4</strain>
    </source>
</reference>
<keyword evidence="3" id="KW-1185">Reference proteome</keyword>
<name>A0A8H7MKC7_9PLEO</name>
<dbReference type="InterPro" id="IPR002818">
    <property type="entry name" value="DJ-1/PfpI"/>
</dbReference>
<reference evidence="2" key="1">
    <citation type="submission" date="2018-12" db="EMBL/GenBank/DDBJ databases">
        <authorList>
            <person name="Syme R.A."/>
            <person name="Farfan-Caceres L."/>
            <person name="Lichtenzveig J."/>
        </authorList>
    </citation>
    <scope>NUCLEOTIDE SEQUENCE</scope>
    <source>
        <strain evidence="2">Al4</strain>
    </source>
</reference>
<dbReference type="PANTHER" id="PTHR43130:SF7">
    <property type="entry name" value="DJ-1_PFPI DOMAIN-CONTAINING PROTEIN"/>
    <property type="match status" value="1"/>
</dbReference>
<comment type="caution">
    <text evidence="2">The sequence shown here is derived from an EMBL/GenBank/DDBJ whole genome shotgun (WGS) entry which is preliminary data.</text>
</comment>
<sequence length="231" mass="25518">MSPTTTQRPLRIGVLFEETQMSDLAGLDILGNLTPKILNLLSEIQPDLDHLRQFTVPMEFLYISSSLDLAWTTPAMNVKPTHTYADAPRDLDVILAGGTDPTKVKEESLTFLREASKQTKVILTTCTGAMWLAKAGVLDGKKATTNRVLLDFAKKMMPQVEWLDQRWVVEEGCVEGAQIWTSGGAGCGIDMVAEYAHSTFNEKLVEMVCEGLAFDLEGRSQFYKAPLMSLA</sequence>
<dbReference type="InterPro" id="IPR029062">
    <property type="entry name" value="Class_I_gatase-like"/>
</dbReference>
<feature type="domain" description="DJ-1/PfpI" evidence="1">
    <location>
        <begin position="75"/>
        <end position="194"/>
    </location>
</feature>
<proteinExistence type="predicted"/>
<dbReference type="Gene3D" id="3.40.50.880">
    <property type="match status" value="1"/>
</dbReference>
<dbReference type="OrthoDB" id="543156at2759"/>
<dbReference type="SUPFAM" id="SSF52317">
    <property type="entry name" value="Class I glutamine amidotransferase-like"/>
    <property type="match status" value="1"/>
</dbReference>
<dbReference type="InterPro" id="IPR052158">
    <property type="entry name" value="INH-QAR"/>
</dbReference>
<dbReference type="EMBL" id="RZGK01000008">
    <property type="protein sequence ID" value="KAF9696967.1"/>
    <property type="molecule type" value="Genomic_DNA"/>
</dbReference>